<proteinExistence type="predicted"/>
<keyword evidence="4" id="KW-1185">Reference proteome</keyword>
<evidence type="ECO:0000256" key="1">
    <source>
        <dbReference type="SAM" id="MobiDB-lite"/>
    </source>
</evidence>
<accession>A0ABY4X833</accession>
<dbReference type="Proteomes" id="UP001056937">
    <property type="component" value="Chromosome 1"/>
</dbReference>
<feature type="signal peptide" evidence="2">
    <location>
        <begin position="1"/>
        <end position="20"/>
    </location>
</feature>
<dbReference type="EMBL" id="CP084930">
    <property type="protein sequence ID" value="USI72990.1"/>
    <property type="molecule type" value="Genomic_DNA"/>
</dbReference>
<evidence type="ECO:0000313" key="3">
    <source>
        <dbReference type="EMBL" id="USI72990.1"/>
    </source>
</evidence>
<keyword evidence="2" id="KW-0732">Signal</keyword>
<evidence type="ECO:0000313" key="4">
    <source>
        <dbReference type="Proteomes" id="UP001056937"/>
    </source>
</evidence>
<reference evidence="3" key="1">
    <citation type="journal article" date="2022" name="Toxins">
        <title>Genomic Analysis of Sphingopyxis sp. USTB-05 for Biodegrading Cyanobacterial Hepatotoxins.</title>
        <authorList>
            <person name="Liu C."/>
            <person name="Xu Q."/>
            <person name="Zhao Z."/>
            <person name="Zhang H."/>
            <person name="Liu X."/>
            <person name="Yin C."/>
            <person name="Liu Y."/>
            <person name="Yan H."/>
        </authorList>
    </citation>
    <scope>NUCLEOTIDE SEQUENCE</scope>
    <source>
        <strain evidence="3">NBD5</strain>
    </source>
</reference>
<evidence type="ECO:0000256" key="2">
    <source>
        <dbReference type="SAM" id="SignalP"/>
    </source>
</evidence>
<gene>
    <name evidence="3" type="ORF">LHA26_00475</name>
</gene>
<protein>
    <submittedName>
        <fullName evidence="3">Uncharacterized protein</fullName>
    </submittedName>
</protein>
<feature type="region of interest" description="Disordered" evidence="1">
    <location>
        <begin position="23"/>
        <end position="51"/>
    </location>
</feature>
<name>A0ABY4X833_9SPHN</name>
<dbReference type="RefSeq" id="WP_252166801.1">
    <property type="nucleotide sequence ID" value="NZ_CP084930.1"/>
</dbReference>
<sequence>MRARALVALAAAALPLAALSAQTDPNQPANDGSAAASASVPPGQVAPGTDPGTAAANAAIAGNISAVKTVNANARTQYAADLAAYDASLRAHGRQVVQNARQRRAYAEAMAQWRMQVAACQDGRRPACDAPAPDPSAFY</sequence>
<organism evidence="3 4">
    <name type="scientific">Sphingomonas morindae</name>
    <dbReference type="NCBI Taxonomy" id="1541170"/>
    <lineage>
        <taxon>Bacteria</taxon>
        <taxon>Pseudomonadati</taxon>
        <taxon>Pseudomonadota</taxon>
        <taxon>Alphaproteobacteria</taxon>
        <taxon>Sphingomonadales</taxon>
        <taxon>Sphingomonadaceae</taxon>
        <taxon>Sphingomonas</taxon>
    </lineage>
</organism>
<feature type="chain" id="PRO_5046879626" evidence="2">
    <location>
        <begin position="21"/>
        <end position="139"/>
    </location>
</feature>